<dbReference type="SUPFAM" id="SSF51695">
    <property type="entry name" value="PLC-like phosphodiesterases"/>
    <property type="match status" value="1"/>
</dbReference>
<accession>A0A9P5NIY5</accession>
<keyword evidence="3" id="KW-1185">Reference proteome</keyword>
<dbReference type="PANTHER" id="PTHR13593">
    <property type="match status" value="1"/>
</dbReference>
<reference evidence="2" key="1">
    <citation type="submission" date="2020-11" db="EMBL/GenBank/DDBJ databases">
        <authorList>
            <consortium name="DOE Joint Genome Institute"/>
            <person name="Ahrendt S."/>
            <person name="Riley R."/>
            <person name="Andreopoulos W."/>
            <person name="LaButti K."/>
            <person name="Pangilinan J."/>
            <person name="Ruiz-duenas F.J."/>
            <person name="Barrasa J.M."/>
            <person name="Sanchez-Garcia M."/>
            <person name="Camarero S."/>
            <person name="Miyauchi S."/>
            <person name="Serrano A."/>
            <person name="Linde D."/>
            <person name="Babiker R."/>
            <person name="Drula E."/>
            <person name="Ayuso-Fernandez I."/>
            <person name="Pacheco R."/>
            <person name="Padilla G."/>
            <person name="Ferreira P."/>
            <person name="Barriuso J."/>
            <person name="Kellner H."/>
            <person name="Castanera R."/>
            <person name="Alfaro M."/>
            <person name="Ramirez L."/>
            <person name="Pisabarro A.G."/>
            <person name="Kuo A."/>
            <person name="Tritt A."/>
            <person name="Lipzen A."/>
            <person name="He G."/>
            <person name="Yan M."/>
            <person name="Ng V."/>
            <person name="Cullen D."/>
            <person name="Martin F."/>
            <person name="Rosso M.-N."/>
            <person name="Henrissat B."/>
            <person name="Hibbett D."/>
            <person name="Martinez A.T."/>
            <person name="Grigoriev I.V."/>
        </authorList>
    </citation>
    <scope>NUCLEOTIDE SEQUENCE</scope>
    <source>
        <strain evidence="2">AH 44721</strain>
    </source>
</reference>
<proteinExistence type="predicted"/>
<dbReference type="InterPro" id="IPR051057">
    <property type="entry name" value="PI-PLC_domain"/>
</dbReference>
<feature type="chain" id="PRO_5040129817" evidence="1">
    <location>
        <begin position="22"/>
        <end position="323"/>
    </location>
</feature>
<gene>
    <name evidence="2" type="ORF">CPB84DRAFT_1849376</name>
</gene>
<name>A0A9P5NIY5_GYMJU</name>
<dbReference type="GO" id="GO:0008081">
    <property type="term" value="F:phosphoric diester hydrolase activity"/>
    <property type="evidence" value="ECO:0007669"/>
    <property type="project" value="InterPro"/>
</dbReference>
<dbReference type="Pfam" id="PF26146">
    <property type="entry name" value="PI-PLC_X"/>
    <property type="match status" value="2"/>
</dbReference>
<dbReference type="Gene3D" id="3.20.20.190">
    <property type="entry name" value="Phosphatidylinositol (PI) phosphodiesterase"/>
    <property type="match status" value="1"/>
</dbReference>
<evidence type="ECO:0000256" key="1">
    <source>
        <dbReference type="SAM" id="SignalP"/>
    </source>
</evidence>
<organism evidence="2 3">
    <name type="scientific">Gymnopilus junonius</name>
    <name type="common">Spectacular rustgill mushroom</name>
    <name type="synonym">Gymnopilus spectabilis subsp. junonius</name>
    <dbReference type="NCBI Taxonomy" id="109634"/>
    <lineage>
        <taxon>Eukaryota</taxon>
        <taxon>Fungi</taxon>
        <taxon>Dikarya</taxon>
        <taxon>Basidiomycota</taxon>
        <taxon>Agaricomycotina</taxon>
        <taxon>Agaricomycetes</taxon>
        <taxon>Agaricomycetidae</taxon>
        <taxon>Agaricales</taxon>
        <taxon>Agaricineae</taxon>
        <taxon>Hymenogastraceae</taxon>
        <taxon>Gymnopilus</taxon>
    </lineage>
</organism>
<dbReference type="OrthoDB" id="7984201at2759"/>
<keyword evidence="1" id="KW-0732">Signal</keyword>
<comment type="caution">
    <text evidence="2">The sequence shown here is derived from an EMBL/GenBank/DDBJ whole genome shotgun (WGS) entry which is preliminary data.</text>
</comment>
<dbReference type="AlphaFoldDB" id="A0A9P5NIY5"/>
<evidence type="ECO:0000313" key="3">
    <source>
        <dbReference type="Proteomes" id="UP000724874"/>
    </source>
</evidence>
<evidence type="ECO:0000313" key="2">
    <source>
        <dbReference type="EMBL" id="KAF8889428.1"/>
    </source>
</evidence>
<dbReference type="InterPro" id="IPR017946">
    <property type="entry name" value="PLC-like_Pdiesterase_TIM-brl"/>
</dbReference>
<protein>
    <submittedName>
        <fullName evidence="2">PLC-like phosphodiesterase</fullName>
    </submittedName>
</protein>
<dbReference type="EMBL" id="JADNYJ010000080">
    <property type="protein sequence ID" value="KAF8889428.1"/>
    <property type="molecule type" value="Genomic_DNA"/>
</dbReference>
<dbReference type="Proteomes" id="UP000724874">
    <property type="component" value="Unassembled WGS sequence"/>
</dbReference>
<sequence>MSLRLAAFALFSLLLSSSVSAAPLAKRAQLCNGHAELCDRKYGNVTFLGSHDSFAFSGNPFALARTQEVKVLTQLSDGVRMLQAQSHMNNGKLHFATEVRIQCFVPCLCGLTMTLLFLFSFGIIACGLFDGGSVEDYLTKNQSVSKVWKPIFDKTGLTQMAYIPTQPVMSRDDWPTLGEMISSGKRVVIFLDKGAETRTEPAVEFILPQFQMVWEDVYDPTNSAFPCKVDRTAGPLAPSQQLSLINHNLNANIFPIGRGILIPDRLNSPKTNSINSILLHASHCAPYVQDRNPNFVMLDYVNVGQGLEAVNRLNGSLSKLPLG</sequence>
<dbReference type="PANTHER" id="PTHR13593:SF140">
    <property type="entry name" value="PLC-LIKE PHOSPHODIESTERASE"/>
    <property type="match status" value="1"/>
</dbReference>
<dbReference type="GO" id="GO:0006629">
    <property type="term" value="P:lipid metabolic process"/>
    <property type="evidence" value="ECO:0007669"/>
    <property type="project" value="InterPro"/>
</dbReference>
<feature type="signal peptide" evidence="1">
    <location>
        <begin position="1"/>
        <end position="21"/>
    </location>
</feature>